<reference evidence="2" key="1">
    <citation type="submission" date="2021-04" db="EMBL/GenBank/DDBJ databases">
        <title>Devosia litorisediminis sp. nov., isolated from a sand dune.</title>
        <authorList>
            <person name="Park S."/>
            <person name="Yoon J.-H."/>
        </authorList>
    </citation>
    <scope>NUCLEOTIDE SEQUENCE</scope>
    <source>
        <strain evidence="2">BSSL-BM10</strain>
    </source>
</reference>
<gene>
    <name evidence="2" type="ORF">KD146_02920</name>
</gene>
<dbReference type="Proteomes" id="UP000678281">
    <property type="component" value="Unassembled WGS sequence"/>
</dbReference>
<evidence type="ECO:0000313" key="3">
    <source>
        <dbReference type="Proteomes" id="UP000678281"/>
    </source>
</evidence>
<dbReference type="EC" id="2.3.1.-" evidence="2"/>
<feature type="domain" description="BioF2-like acetyltransferase" evidence="1">
    <location>
        <begin position="184"/>
        <end position="329"/>
    </location>
</feature>
<evidence type="ECO:0000313" key="2">
    <source>
        <dbReference type="EMBL" id="MBS3847642.1"/>
    </source>
</evidence>
<dbReference type="EMBL" id="JAGXTP010000001">
    <property type="protein sequence ID" value="MBS3847642.1"/>
    <property type="molecule type" value="Genomic_DNA"/>
</dbReference>
<keyword evidence="2" id="KW-0012">Acyltransferase</keyword>
<comment type="caution">
    <text evidence="2">The sequence shown here is derived from an EMBL/GenBank/DDBJ whole genome shotgun (WGS) entry which is preliminary data.</text>
</comment>
<proteinExistence type="predicted"/>
<keyword evidence="3" id="KW-1185">Reference proteome</keyword>
<organism evidence="2 3">
    <name type="scientific">Devosia litorisediminis</name>
    <dbReference type="NCBI Taxonomy" id="2829817"/>
    <lineage>
        <taxon>Bacteria</taxon>
        <taxon>Pseudomonadati</taxon>
        <taxon>Pseudomonadota</taxon>
        <taxon>Alphaproteobacteria</taxon>
        <taxon>Hyphomicrobiales</taxon>
        <taxon>Devosiaceae</taxon>
        <taxon>Devosia</taxon>
    </lineage>
</organism>
<accession>A0A942I5A2</accession>
<dbReference type="InterPro" id="IPR016181">
    <property type="entry name" value="Acyl_CoA_acyltransferase"/>
</dbReference>
<dbReference type="GO" id="GO:0016746">
    <property type="term" value="F:acyltransferase activity"/>
    <property type="evidence" value="ECO:0007669"/>
    <property type="project" value="UniProtKB-KW"/>
</dbReference>
<sequence>MNLHAPNGLVRAETIEVVTEAARLAEIGPAWDALWSRADGLIFQSHAWISGWWHNLSDVDLCELRIGMVWNGDRLEAIMPLCVQKRRGLRFLEWAANSYSDYEDVLVAPGYAPEALHVLWDQLTASGGFDIALINRLLPTAQMQAMSGRGAVVRLVPNHRSEISHRVSGEWTTGNAWFESQSKKPRQNYRRGKKSMAELGDLRFRLLDADEAVEPVLERLSALKRQWMDARGHSSALFEAGDKTLSALVDAMAQAGVLRIFVLELDGLIVAISVNFVQHRSLMAFVTTYDPAFERLSPGTLLMNDYIMWAFENGYHVVDFLCGAEAFKSRFATQAVRLSTLIAPGSLLGRGVLLGDMVRHRIAKWRAHRSLTKDDGSGTA</sequence>
<dbReference type="Gene3D" id="3.40.630.30">
    <property type="match status" value="1"/>
</dbReference>
<dbReference type="InterPro" id="IPR038740">
    <property type="entry name" value="BioF2-like_GNAT_dom"/>
</dbReference>
<dbReference type="AlphaFoldDB" id="A0A942I5A2"/>
<name>A0A942I5A2_9HYPH</name>
<keyword evidence="2" id="KW-0808">Transferase</keyword>
<dbReference type="Pfam" id="PF13480">
    <property type="entry name" value="Acetyltransf_6"/>
    <property type="match status" value="1"/>
</dbReference>
<dbReference type="SUPFAM" id="SSF55729">
    <property type="entry name" value="Acyl-CoA N-acyltransferases (Nat)"/>
    <property type="match status" value="1"/>
</dbReference>
<dbReference type="RefSeq" id="WP_212657251.1">
    <property type="nucleotide sequence ID" value="NZ_JAGXTP010000001.1"/>
</dbReference>
<protein>
    <submittedName>
        <fullName evidence="2">GNAT family N-acetyltransferase</fullName>
        <ecNumber evidence="2">2.3.1.-</ecNumber>
    </submittedName>
</protein>
<evidence type="ECO:0000259" key="1">
    <source>
        <dbReference type="Pfam" id="PF13480"/>
    </source>
</evidence>